<organism evidence="2 3">
    <name type="scientific">Calidifontibacillus erzurumensis</name>
    <dbReference type="NCBI Taxonomy" id="2741433"/>
    <lineage>
        <taxon>Bacteria</taxon>
        <taxon>Bacillati</taxon>
        <taxon>Bacillota</taxon>
        <taxon>Bacilli</taxon>
        <taxon>Bacillales</taxon>
        <taxon>Bacillaceae</taxon>
        <taxon>Calidifontibacillus/Schinkia group</taxon>
        <taxon>Calidifontibacillus</taxon>
    </lineage>
</organism>
<dbReference type="Proteomes" id="UP000625804">
    <property type="component" value="Unassembled WGS sequence"/>
</dbReference>
<dbReference type="Pfam" id="PF10732">
    <property type="entry name" value="DUF2524"/>
    <property type="match status" value="1"/>
</dbReference>
<keyword evidence="1" id="KW-0175">Coiled coil</keyword>
<dbReference type="AlphaFoldDB" id="A0A8J8GCC8"/>
<evidence type="ECO:0000313" key="2">
    <source>
        <dbReference type="EMBL" id="NSL51345.1"/>
    </source>
</evidence>
<dbReference type="InterPro" id="IPR019668">
    <property type="entry name" value="Uncharacterised_YtzC"/>
</dbReference>
<accession>A0A8J8GCC8</accession>
<reference evidence="2" key="1">
    <citation type="submission" date="2020-06" db="EMBL/GenBank/DDBJ databases">
        <title>A novel thermopfilic bacterium from Erzurum, Turkey.</title>
        <authorList>
            <person name="Adiguzel A."/>
            <person name="Ay H."/>
            <person name="Baltaci M.O."/>
        </authorList>
    </citation>
    <scope>NUCLEOTIDE SEQUENCE</scope>
    <source>
        <strain evidence="2">P2</strain>
    </source>
</reference>
<protein>
    <submittedName>
        <fullName evidence="2">DUF2524 family protein</fullName>
    </submittedName>
</protein>
<name>A0A8J8GCC8_9BACI</name>
<dbReference type="RefSeq" id="WP_173730549.1">
    <property type="nucleotide sequence ID" value="NZ_JABTTE010000005.1"/>
</dbReference>
<sequence length="91" mass="10912">MATRASVDQFIQRAEEACKYALEQLEIANQQEHYNTSEYINAQQQLNEVYNDIQKLMESADKQQKERLYRMQLKINRIQNDMILDQQNLIM</sequence>
<comment type="caution">
    <text evidence="2">The sequence shown here is derived from an EMBL/GenBank/DDBJ whole genome shotgun (WGS) entry which is preliminary data.</text>
</comment>
<proteinExistence type="predicted"/>
<feature type="coiled-coil region" evidence="1">
    <location>
        <begin position="11"/>
        <end position="66"/>
    </location>
</feature>
<evidence type="ECO:0000313" key="3">
    <source>
        <dbReference type="Proteomes" id="UP000625804"/>
    </source>
</evidence>
<dbReference type="EMBL" id="JABTTE010000005">
    <property type="protein sequence ID" value="NSL51345.1"/>
    <property type="molecule type" value="Genomic_DNA"/>
</dbReference>
<gene>
    <name evidence="2" type="ORF">HR057_06115</name>
</gene>
<evidence type="ECO:0000256" key="1">
    <source>
        <dbReference type="SAM" id="Coils"/>
    </source>
</evidence>
<keyword evidence="3" id="KW-1185">Reference proteome</keyword>